<accession>A0A9X1FXN1</accession>
<evidence type="ECO:0000256" key="2">
    <source>
        <dbReference type="ARBA" id="ARBA00022603"/>
    </source>
</evidence>
<dbReference type="AlphaFoldDB" id="A0A9X1FXN1"/>
<proteinExistence type="predicted"/>
<gene>
    <name evidence="7" type="ORF">KX928_17555</name>
</gene>
<comment type="caution">
    <text evidence="7">The sequence shown here is derived from an EMBL/GenBank/DDBJ whole genome shotgun (WGS) entry which is preliminary data.</text>
</comment>
<protein>
    <recommendedName>
        <fullName evidence="1">site-specific DNA-methyltransferase (adenine-specific)</fullName>
        <ecNumber evidence="1">2.1.1.72</ecNumber>
    </recommendedName>
</protein>
<dbReference type="InterPro" id="IPR002052">
    <property type="entry name" value="DNA_methylase_N6_adenine_CS"/>
</dbReference>
<dbReference type="InterPro" id="IPR002941">
    <property type="entry name" value="DNA_methylase_N4/N6"/>
</dbReference>
<sequence length="516" mass="55895">MSDHDADQPKGENVTLSEGDCLAVLAALPENSFDAIVTDPPYHLASIVKRFGGPNAAEAKEGTDGLFQRSSKGFMGKEWDGGDIAFRPETWAAMLRVAKPGAHLVAFNHSRTFHHMATAIEAAGWEIRDSIFDLYDTADAWSDFLDTLTADQAKGLHRALAGADGPLMGWLYGTGFPKSHDVAAGIDMLRDDHAEIIKVTAWIAEARDRAGLTNAKIDEVFGTNGMAGHWTTRGAQAAIPKPDQWNRLNSLFAMSVPAEIEDLVDRLNDRKGKPGDAWGRREVVGEETYSRTDNGSWAEHVESGMFKGGDRTRKITRATEAALQWEGWGTCLKPAIEPIVLARKPLAAGSVARQTIATGTGGLNIDAARIPDGDRWPANVTHDGSTEVLKRFPFDETGSFGRFFYSSKASKADRAGAKHPTVKPQSLMRWLVRMTTARGGLVLDPFGGSGSTAWAAATEGRRCHLIERDAEYAAHIRSRLPEFDPTRIAEAAAARAKSAAESATDKQPSLFGDVTK</sequence>
<evidence type="ECO:0000259" key="6">
    <source>
        <dbReference type="Pfam" id="PF01555"/>
    </source>
</evidence>
<evidence type="ECO:0000313" key="8">
    <source>
        <dbReference type="Proteomes" id="UP001138661"/>
    </source>
</evidence>
<keyword evidence="3" id="KW-0808">Transferase</keyword>
<organism evidence="7 8">
    <name type="scientific">Roseobacter insulae</name>
    <dbReference type="NCBI Taxonomy" id="2859783"/>
    <lineage>
        <taxon>Bacteria</taxon>
        <taxon>Pseudomonadati</taxon>
        <taxon>Pseudomonadota</taxon>
        <taxon>Alphaproteobacteria</taxon>
        <taxon>Rhodobacterales</taxon>
        <taxon>Roseobacteraceae</taxon>
        <taxon>Roseobacter</taxon>
    </lineage>
</organism>
<evidence type="ECO:0000256" key="1">
    <source>
        <dbReference type="ARBA" id="ARBA00011900"/>
    </source>
</evidence>
<keyword evidence="8" id="KW-1185">Reference proteome</keyword>
<feature type="domain" description="DNA methylase N-4/N-6" evidence="6">
    <location>
        <begin position="400"/>
        <end position="475"/>
    </location>
</feature>
<dbReference type="Proteomes" id="UP001138661">
    <property type="component" value="Unassembled WGS sequence"/>
</dbReference>
<dbReference type="EMBL" id="JAHXDN010000005">
    <property type="protein sequence ID" value="MBW4709596.1"/>
    <property type="molecule type" value="Genomic_DNA"/>
</dbReference>
<reference evidence="7" key="1">
    <citation type="submission" date="2021-07" db="EMBL/GenBank/DDBJ databases">
        <title>Roseobacter insulae sp. nov., isolated from a tidal flat.</title>
        <authorList>
            <person name="Park S."/>
            <person name="Yoon J.-H."/>
        </authorList>
    </citation>
    <scope>NUCLEOTIDE SEQUENCE</scope>
    <source>
        <strain evidence="7">YSTF-M11</strain>
    </source>
</reference>
<keyword evidence="2" id="KW-0489">Methyltransferase</keyword>
<dbReference type="GO" id="GO:0003677">
    <property type="term" value="F:DNA binding"/>
    <property type="evidence" value="ECO:0007669"/>
    <property type="project" value="InterPro"/>
</dbReference>
<dbReference type="Pfam" id="PF01555">
    <property type="entry name" value="N6_N4_Mtase"/>
    <property type="match status" value="1"/>
</dbReference>
<evidence type="ECO:0000256" key="3">
    <source>
        <dbReference type="ARBA" id="ARBA00022679"/>
    </source>
</evidence>
<name>A0A9X1FXN1_9RHOB</name>
<dbReference type="RefSeq" id="WP_219505323.1">
    <property type="nucleotide sequence ID" value="NZ_JAHXDN010000005.1"/>
</dbReference>
<dbReference type="GO" id="GO:0008170">
    <property type="term" value="F:N-methyltransferase activity"/>
    <property type="evidence" value="ECO:0007669"/>
    <property type="project" value="InterPro"/>
</dbReference>
<dbReference type="PROSITE" id="PS00092">
    <property type="entry name" value="N6_MTASE"/>
    <property type="match status" value="1"/>
</dbReference>
<evidence type="ECO:0000256" key="5">
    <source>
        <dbReference type="SAM" id="MobiDB-lite"/>
    </source>
</evidence>
<dbReference type="GO" id="GO:0009007">
    <property type="term" value="F:site-specific DNA-methyltransferase (adenine-specific) activity"/>
    <property type="evidence" value="ECO:0007669"/>
    <property type="project" value="UniProtKB-EC"/>
</dbReference>
<evidence type="ECO:0000313" key="7">
    <source>
        <dbReference type="EMBL" id="MBW4709596.1"/>
    </source>
</evidence>
<dbReference type="GO" id="GO:0032259">
    <property type="term" value="P:methylation"/>
    <property type="evidence" value="ECO:0007669"/>
    <property type="project" value="UniProtKB-KW"/>
</dbReference>
<evidence type="ECO:0000256" key="4">
    <source>
        <dbReference type="ARBA" id="ARBA00047942"/>
    </source>
</evidence>
<comment type="catalytic activity">
    <reaction evidence="4">
        <text>a 2'-deoxyadenosine in DNA + S-adenosyl-L-methionine = an N(6)-methyl-2'-deoxyadenosine in DNA + S-adenosyl-L-homocysteine + H(+)</text>
        <dbReference type="Rhea" id="RHEA:15197"/>
        <dbReference type="Rhea" id="RHEA-COMP:12418"/>
        <dbReference type="Rhea" id="RHEA-COMP:12419"/>
        <dbReference type="ChEBI" id="CHEBI:15378"/>
        <dbReference type="ChEBI" id="CHEBI:57856"/>
        <dbReference type="ChEBI" id="CHEBI:59789"/>
        <dbReference type="ChEBI" id="CHEBI:90615"/>
        <dbReference type="ChEBI" id="CHEBI:90616"/>
        <dbReference type="EC" id="2.1.1.72"/>
    </reaction>
</comment>
<dbReference type="EC" id="2.1.1.72" evidence="1"/>
<feature type="region of interest" description="Disordered" evidence="5">
    <location>
        <begin position="496"/>
        <end position="516"/>
    </location>
</feature>